<dbReference type="PANTHER" id="PTHR12260">
    <property type="entry name" value="DAMAGE-CONTROL PHOSPHATASE ARMT1"/>
    <property type="match status" value="1"/>
</dbReference>
<evidence type="ECO:0000256" key="9">
    <source>
        <dbReference type="ARBA" id="ARBA00048809"/>
    </source>
</evidence>
<dbReference type="Pfam" id="PF01937">
    <property type="entry name" value="ARMT1-like_dom"/>
    <property type="match status" value="1"/>
</dbReference>
<protein>
    <recommendedName>
        <fullName evidence="10">Sugar phosphate phosphatase</fullName>
        <ecNumber evidence="10">2.1.1.-</ecNumber>
        <ecNumber evidence="10">3.1.3.-</ecNumber>
    </recommendedName>
</protein>
<comment type="catalytic activity">
    <reaction evidence="9 10">
        <text>beta-D-fructose 6-phosphate = dihydroxyacetone + D-glyceraldehyde 3-phosphate</text>
        <dbReference type="Rhea" id="RHEA:28002"/>
        <dbReference type="ChEBI" id="CHEBI:16016"/>
        <dbReference type="ChEBI" id="CHEBI:57634"/>
        <dbReference type="ChEBI" id="CHEBI:59776"/>
    </reaction>
</comment>
<evidence type="ECO:0000256" key="10">
    <source>
        <dbReference type="RuleBase" id="RU367030"/>
    </source>
</evidence>
<comment type="cofactor">
    <cofactor evidence="10">
        <name>Mn(2+)</name>
        <dbReference type="ChEBI" id="CHEBI:29035"/>
    </cofactor>
    <cofactor evidence="10">
        <name>Ni(2+)</name>
        <dbReference type="ChEBI" id="CHEBI:49786"/>
    </cofactor>
</comment>
<dbReference type="EC" id="2.1.1.-" evidence="10"/>
<keyword evidence="4" id="KW-0533">Nickel</keyword>
<feature type="domain" description="Damage-control phosphatase ARMT1-like metal-binding" evidence="11">
    <location>
        <begin position="24"/>
        <end position="416"/>
    </location>
</feature>
<dbReference type="GeneID" id="106805959"/>
<proteinExistence type="inferred from homology"/>
<evidence type="ECO:0000259" key="11">
    <source>
        <dbReference type="Pfam" id="PF01937"/>
    </source>
</evidence>
<comment type="similarity">
    <text evidence="3 10">Belongs to the damage-control phosphatase family. Sugar phosphate phosphatase III subfamily.</text>
</comment>
<evidence type="ECO:0000313" key="12">
    <source>
        <dbReference type="Proteomes" id="UP000695022"/>
    </source>
</evidence>
<evidence type="ECO:0000256" key="1">
    <source>
        <dbReference type="ARBA" id="ARBA00000807"/>
    </source>
</evidence>
<keyword evidence="5 10" id="KW-0479">Metal-binding</keyword>
<name>A0ABM1DTH9_PRICU</name>
<reference evidence="13" key="1">
    <citation type="submission" date="2025-08" db="UniProtKB">
        <authorList>
            <consortium name="RefSeq"/>
        </authorList>
    </citation>
    <scope>IDENTIFICATION</scope>
</reference>
<evidence type="ECO:0000313" key="13">
    <source>
        <dbReference type="RefSeq" id="XP_014663250.1"/>
    </source>
</evidence>
<dbReference type="InterPro" id="IPR039763">
    <property type="entry name" value="ARMT1"/>
</dbReference>
<evidence type="ECO:0000256" key="7">
    <source>
        <dbReference type="ARBA" id="ARBA00023211"/>
    </source>
</evidence>
<sequence length="445" mass="51625">MAVAVEVLPEALSGRFRGSFAYKTIKDRLPKILTKAVDTIYRQRTVLATKHGECGLDDFKLTVGRLSKLRYELQTNKPMYKLTDKHADVELWNQYYDKEKERNGMDPCWFTNAWLYVECFMYRSIKETLALSMFLKDFDPFEEQKRSAFMSSQTPIVTLANHLLHIVSSNEHRDADLLEKDFRHMVELSLWGNKNDLSISGGSENYQKADPLEQLDELQPYILVDQINDMWRHLKSCANRKCGRCRIDIILDNAGFELFGDLCFAEFLLRMGLASEVHLHAKAMPWFVSDTTSQDFWWTLEMLQASNNGELSRLGTRWHQHIKDETFFLKQDDFWTLPHNYAELRAMAPQLYQDLSASDLVVFKGDLNYRKLTGDLQWPHTTPFVDALQGFLPAPLCVLRTLKADLVVGLQEGQDKQAEEKASDWMVSGNFAVVQFYVDRAWEQL</sequence>
<dbReference type="SUPFAM" id="SSF111321">
    <property type="entry name" value="AF1104-like"/>
    <property type="match status" value="1"/>
</dbReference>
<keyword evidence="6 10" id="KW-0378">Hydrolase</keyword>
<dbReference type="Proteomes" id="UP000695022">
    <property type="component" value="Unplaced"/>
</dbReference>
<accession>A0ABM1DTH9</accession>
<comment type="catalytic activity">
    <reaction evidence="1 10">
        <text>L-glutamyl-[protein] + S-adenosyl-L-methionine = [protein]-L-glutamate 5-O-methyl ester + S-adenosyl-L-homocysteine</text>
        <dbReference type="Rhea" id="RHEA:24452"/>
        <dbReference type="Rhea" id="RHEA-COMP:10208"/>
        <dbReference type="Rhea" id="RHEA-COMP:10311"/>
        <dbReference type="ChEBI" id="CHEBI:29973"/>
        <dbReference type="ChEBI" id="CHEBI:57856"/>
        <dbReference type="ChEBI" id="CHEBI:59789"/>
        <dbReference type="ChEBI" id="CHEBI:82795"/>
    </reaction>
</comment>
<keyword evidence="10" id="KW-0808">Transferase</keyword>
<dbReference type="InterPro" id="IPR002791">
    <property type="entry name" value="ARMT1-like_metal-bd"/>
</dbReference>
<dbReference type="RefSeq" id="XP_014663250.1">
    <property type="nucleotide sequence ID" value="XM_014807764.1"/>
</dbReference>
<dbReference type="Gene3D" id="1.20.930.60">
    <property type="match status" value="1"/>
</dbReference>
<evidence type="ECO:0000256" key="8">
    <source>
        <dbReference type="ARBA" id="ARBA00045980"/>
    </source>
</evidence>
<dbReference type="EC" id="3.1.3.-" evidence="10"/>
<evidence type="ECO:0000256" key="2">
    <source>
        <dbReference type="ARBA" id="ARBA00001326"/>
    </source>
</evidence>
<evidence type="ECO:0000256" key="3">
    <source>
        <dbReference type="ARBA" id="ARBA00009519"/>
    </source>
</evidence>
<dbReference type="Gene3D" id="3.40.50.10880">
    <property type="entry name" value="Uncharacterised protein PF01937, DUF89, domain 3"/>
    <property type="match status" value="1"/>
</dbReference>
<evidence type="ECO:0000256" key="5">
    <source>
        <dbReference type="ARBA" id="ARBA00022723"/>
    </source>
</evidence>
<dbReference type="PANTHER" id="PTHR12260:SF6">
    <property type="entry name" value="DAMAGE-CONTROL PHOSPHATASE ARMT1"/>
    <property type="match status" value="1"/>
</dbReference>
<comment type="catalytic activity">
    <reaction evidence="2 10">
        <text>beta-D-fructose 1-phosphate + H2O = D-fructose + phosphate</text>
        <dbReference type="Rhea" id="RHEA:35603"/>
        <dbReference type="ChEBI" id="CHEBI:15377"/>
        <dbReference type="ChEBI" id="CHEBI:37721"/>
        <dbReference type="ChEBI" id="CHEBI:43474"/>
        <dbReference type="ChEBI" id="CHEBI:138881"/>
    </reaction>
</comment>
<gene>
    <name evidence="13" type="primary">LOC106805959</name>
</gene>
<keyword evidence="7 10" id="KW-0464">Manganese</keyword>
<comment type="function">
    <text evidence="8 10">Metal-dependent phosphatase that shows phosphatase activity against several substrates, including fructose-1-phosphate and fructose-6-phosphate. Its preference for fructose-1-phosphate, a strong glycating agent that causes DNA damage rather than a canonical yeast metabolite, suggests a damage-control function in hexose phosphate metabolism. Has also been shown to have O-methyltransferase activity that methylates glutamate residues of target proteins to form gamma-glutamyl methyl ester residues. Possibly methylates PCNA, suggesting it is involved in the DNA damage response.</text>
</comment>
<evidence type="ECO:0000256" key="4">
    <source>
        <dbReference type="ARBA" id="ARBA00022596"/>
    </source>
</evidence>
<keyword evidence="12" id="KW-1185">Reference proteome</keyword>
<evidence type="ECO:0000256" key="6">
    <source>
        <dbReference type="ARBA" id="ARBA00022801"/>
    </source>
</evidence>
<keyword evidence="10" id="KW-0489">Methyltransferase</keyword>
<dbReference type="InterPro" id="IPR036075">
    <property type="entry name" value="ARMT-1-like_metal-bd_sf"/>
</dbReference>
<comment type="domain">
    <text evidence="10">Subfamily III proteins have a conserved RTxK motif about 40-50 residues from the C-terminus; the threonine may be replaced by serine or cysteine.</text>
</comment>
<organism evidence="12 13">
    <name type="scientific">Priapulus caudatus</name>
    <name type="common">Priapulid worm</name>
    <dbReference type="NCBI Taxonomy" id="37621"/>
    <lineage>
        <taxon>Eukaryota</taxon>
        <taxon>Metazoa</taxon>
        <taxon>Ecdysozoa</taxon>
        <taxon>Scalidophora</taxon>
        <taxon>Priapulida</taxon>
        <taxon>Priapulimorpha</taxon>
        <taxon>Priapulimorphida</taxon>
        <taxon>Priapulidae</taxon>
        <taxon>Priapulus</taxon>
    </lineage>
</organism>